<reference evidence="4" key="1">
    <citation type="submission" date="2017-02" db="UniProtKB">
        <authorList>
            <consortium name="WormBaseParasite"/>
        </authorList>
    </citation>
    <scope>IDENTIFICATION</scope>
</reference>
<dbReference type="AlphaFoldDB" id="A0A0N4ZC26"/>
<feature type="region of interest" description="Disordered" evidence="2">
    <location>
        <begin position="147"/>
        <end position="225"/>
    </location>
</feature>
<evidence type="ECO:0000256" key="2">
    <source>
        <dbReference type="SAM" id="MobiDB-lite"/>
    </source>
</evidence>
<organism evidence="3 4">
    <name type="scientific">Parastrongyloides trichosuri</name>
    <name type="common">Possum-specific nematode worm</name>
    <dbReference type="NCBI Taxonomy" id="131310"/>
    <lineage>
        <taxon>Eukaryota</taxon>
        <taxon>Metazoa</taxon>
        <taxon>Ecdysozoa</taxon>
        <taxon>Nematoda</taxon>
        <taxon>Chromadorea</taxon>
        <taxon>Rhabditida</taxon>
        <taxon>Tylenchina</taxon>
        <taxon>Panagrolaimomorpha</taxon>
        <taxon>Strongyloidoidea</taxon>
        <taxon>Strongyloididae</taxon>
        <taxon>Parastrongyloides</taxon>
    </lineage>
</organism>
<feature type="compositionally biased region" description="Polar residues" evidence="2">
    <location>
        <begin position="181"/>
        <end position="200"/>
    </location>
</feature>
<evidence type="ECO:0000256" key="1">
    <source>
        <dbReference type="SAM" id="Coils"/>
    </source>
</evidence>
<evidence type="ECO:0000313" key="3">
    <source>
        <dbReference type="Proteomes" id="UP000038045"/>
    </source>
</evidence>
<keyword evidence="3" id="KW-1185">Reference proteome</keyword>
<dbReference type="Proteomes" id="UP000038045">
    <property type="component" value="Unplaced"/>
</dbReference>
<dbReference type="WBParaSite" id="PTRK_0000508100.1">
    <property type="protein sequence ID" value="PTRK_0000508100.1"/>
    <property type="gene ID" value="PTRK_0000508100"/>
</dbReference>
<evidence type="ECO:0000313" key="4">
    <source>
        <dbReference type="WBParaSite" id="PTRK_0000508100.1"/>
    </source>
</evidence>
<proteinExistence type="predicted"/>
<accession>A0A0N4ZC26</accession>
<feature type="compositionally biased region" description="Low complexity" evidence="2">
    <location>
        <begin position="201"/>
        <end position="225"/>
    </location>
</feature>
<protein>
    <submittedName>
        <fullName evidence="4">Uncharacterized protein</fullName>
    </submittedName>
</protein>
<sequence>MTHAKFVKQCSNGNCVYKLPVPGLSNQLIKEMTDEIGKEEIFEATEETITNEEENFIDQSIANLLLELENLENEFNNVSVEYQNIVLSVQKIEENLQKTNTSMYSIEQYIDYMNQTLENNSNYKTYQCYINAYEQCGNQTTTVAPLTTTTSSSESTATQSGASSVTGETTQSHYTDDFTIDSVTGSESIGTKGTGATESIESTTMSSNVSESVTETSDLTTTTTL</sequence>
<feature type="compositionally biased region" description="Low complexity" evidence="2">
    <location>
        <begin position="147"/>
        <end position="164"/>
    </location>
</feature>
<keyword evidence="1" id="KW-0175">Coiled coil</keyword>
<feature type="coiled-coil region" evidence="1">
    <location>
        <begin position="54"/>
        <end position="81"/>
    </location>
</feature>
<name>A0A0N4ZC26_PARTI</name>